<dbReference type="eggNOG" id="COG1732">
    <property type="taxonomic scope" value="Bacteria"/>
</dbReference>
<dbReference type="eggNOG" id="COG1174">
    <property type="taxonomic scope" value="Bacteria"/>
</dbReference>
<dbReference type="Gene3D" id="3.40.190.10">
    <property type="entry name" value="Periplasmic binding protein-like II"/>
    <property type="match status" value="1"/>
</dbReference>
<dbReference type="Gene3D" id="1.10.3720.10">
    <property type="entry name" value="MetI-like"/>
    <property type="match status" value="1"/>
</dbReference>
<gene>
    <name evidence="10" type="ORF">FC40_GL001135</name>
</gene>
<name>A0A0R1WJ54_9LACO</name>
<dbReference type="PATRIC" id="fig|1423755.3.peg.1194"/>
<proteinExistence type="inferred from homology"/>
<dbReference type="RefSeq" id="WP_025022801.1">
    <property type="nucleotide sequence ID" value="NZ_AZGD01000102.1"/>
</dbReference>
<dbReference type="EMBL" id="AZGD01000102">
    <property type="protein sequence ID" value="KRM17745.1"/>
    <property type="molecule type" value="Genomic_DNA"/>
</dbReference>
<dbReference type="InterPro" id="IPR035906">
    <property type="entry name" value="MetI-like_sf"/>
</dbReference>
<dbReference type="PROSITE" id="PS50928">
    <property type="entry name" value="ABC_TM1"/>
    <property type="match status" value="1"/>
</dbReference>
<feature type="transmembrane region" description="Helical" evidence="8">
    <location>
        <begin position="178"/>
        <end position="198"/>
    </location>
</feature>
<dbReference type="GO" id="GO:0031460">
    <property type="term" value="P:glycine betaine transport"/>
    <property type="evidence" value="ECO:0007669"/>
    <property type="project" value="TreeGrafter"/>
</dbReference>
<comment type="similarity">
    <text evidence="6">In the C-terminal section; belongs to the OsmX family.</text>
</comment>
<dbReference type="Pfam" id="PF00528">
    <property type="entry name" value="BPD_transp_1"/>
    <property type="match status" value="1"/>
</dbReference>
<dbReference type="InterPro" id="IPR058089">
    <property type="entry name" value="EgtUBC_SBD"/>
</dbReference>
<dbReference type="Proteomes" id="UP000051054">
    <property type="component" value="Unassembled WGS sequence"/>
</dbReference>
<feature type="transmembrane region" description="Helical" evidence="8">
    <location>
        <begin position="210"/>
        <end position="229"/>
    </location>
</feature>
<keyword evidence="4 8" id="KW-1133">Transmembrane helix</keyword>
<evidence type="ECO:0000256" key="6">
    <source>
        <dbReference type="ARBA" id="ARBA00035642"/>
    </source>
</evidence>
<dbReference type="PANTHER" id="PTHR30177">
    <property type="entry name" value="GLYCINE BETAINE/L-PROLINE TRANSPORT SYSTEM PERMEASE PROTEIN PROW"/>
    <property type="match status" value="1"/>
</dbReference>
<evidence type="ECO:0000313" key="11">
    <source>
        <dbReference type="Proteomes" id="UP000051054"/>
    </source>
</evidence>
<dbReference type="GO" id="GO:0043190">
    <property type="term" value="C:ATP-binding cassette (ABC) transporter complex"/>
    <property type="evidence" value="ECO:0007669"/>
    <property type="project" value="InterPro"/>
</dbReference>
<dbReference type="GO" id="GO:0022857">
    <property type="term" value="F:transmembrane transporter activity"/>
    <property type="evidence" value="ECO:0007669"/>
    <property type="project" value="InterPro"/>
</dbReference>
<dbReference type="Pfam" id="PF04069">
    <property type="entry name" value="OpuAC"/>
    <property type="match status" value="1"/>
</dbReference>
<feature type="transmembrane region" description="Helical" evidence="8">
    <location>
        <begin position="67"/>
        <end position="94"/>
    </location>
</feature>
<keyword evidence="11" id="KW-1185">Reference proteome</keyword>
<accession>A0A0R1WJ54</accession>
<evidence type="ECO:0000256" key="2">
    <source>
        <dbReference type="ARBA" id="ARBA00022448"/>
    </source>
</evidence>
<sequence length="508" mass="55938">MHNLIQTFIERKSDWVQALIEHLQISLLSLLIAIVIAVPLGMWIYHRQKAAEISLQISGILQTIPSLALLGLLIPLVGIGVVPALIALILYAIFPILQGTITGLQGIDENLKEAGTAFGMNRFERLRYFELPLALPVIVAGVRTSAVMIIGTATLAALIGAGGLGTFITLGIDRSNQSLILLGAISSAILAVLVNLGLKLIEKAKLKTIVVSFGVMILALIASYLPAAMPQLTDKNNDTIVIAGKLGAEPDILINMYKELIENDSSLKVELKPNFGKTDFLYQALKSKKIDIYPEFSGTITSSLLKNPPKTSTDEATVYALAKSKIKQQDNLDYLKPMKYQNTYAIAVPEKFAKENNLKKISDLSRVQDQLKAGFSAEFADRKDGYLGLESKYNLKFPYQTMEPALRYQAIGKGDLNLIDVYSTDSQIKQNHLVVLQDDQKLFPPYQGAPLLREGLLKQHPELKKILNKLAGKITAEQMATMNYEVDVQGKSAKEVAHQYLMKNHLLK</sequence>
<feature type="transmembrane region" description="Helical" evidence="8">
    <location>
        <begin position="25"/>
        <end position="46"/>
    </location>
</feature>
<evidence type="ECO:0000256" key="4">
    <source>
        <dbReference type="ARBA" id="ARBA00022989"/>
    </source>
</evidence>
<dbReference type="OrthoDB" id="9801163at2"/>
<comment type="caution">
    <text evidence="10">The sequence shown here is derived from an EMBL/GenBank/DDBJ whole genome shotgun (WGS) entry which is preliminary data.</text>
</comment>
<dbReference type="CDD" id="cd13610">
    <property type="entry name" value="PBP2_ChoS"/>
    <property type="match status" value="1"/>
</dbReference>
<dbReference type="Gene3D" id="3.40.190.120">
    <property type="entry name" value="Osmoprotection protein (prox), domain 2"/>
    <property type="match status" value="1"/>
</dbReference>
<comment type="similarity">
    <text evidence="7">In the N-terminal section; belongs to the binding-protein-dependent transport system permease family.</text>
</comment>
<evidence type="ECO:0000256" key="7">
    <source>
        <dbReference type="ARBA" id="ARBA00035652"/>
    </source>
</evidence>
<feature type="transmembrane region" description="Helical" evidence="8">
    <location>
        <begin position="149"/>
        <end position="172"/>
    </location>
</feature>
<dbReference type="FunFam" id="1.10.3720.10:FF:000001">
    <property type="entry name" value="Glycine betaine ABC transporter, permease"/>
    <property type="match status" value="1"/>
</dbReference>
<evidence type="ECO:0000256" key="5">
    <source>
        <dbReference type="ARBA" id="ARBA00023136"/>
    </source>
</evidence>
<dbReference type="CDD" id="cd06261">
    <property type="entry name" value="TM_PBP2"/>
    <property type="match status" value="1"/>
</dbReference>
<comment type="subcellular location">
    <subcellularLocation>
        <location evidence="8">Cell membrane</location>
        <topology evidence="8">Multi-pass membrane protein</topology>
    </subcellularLocation>
    <subcellularLocation>
        <location evidence="1">Membrane</location>
        <topology evidence="1">Multi-pass membrane protein</topology>
    </subcellularLocation>
</comment>
<dbReference type="SUPFAM" id="SSF53850">
    <property type="entry name" value="Periplasmic binding protein-like II"/>
    <property type="match status" value="1"/>
</dbReference>
<dbReference type="AlphaFoldDB" id="A0A0R1WJ54"/>
<dbReference type="InterPro" id="IPR007210">
    <property type="entry name" value="ABC_Gly_betaine_transp_sub-bd"/>
</dbReference>
<evidence type="ECO:0000256" key="1">
    <source>
        <dbReference type="ARBA" id="ARBA00004141"/>
    </source>
</evidence>
<comment type="similarity">
    <text evidence="8">Belongs to the binding-protein-dependent transport system permease family.</text>
</comment>
<dbReference type="STRING" id="1423755.FC40_GL001135"/>
<protein>
    <submittedName>
        <fullName evidence="10">ABC-type proline glycine betaine transporter</fullName>
    </submittedName>
</protein>
<dbReference type="InterPro" id="IPR051204">
    <property type="entry name" value="ABC_transp_perm/SBD"/>
</dbReference>
<dbReference type="InterPro" id="IPR000515">
    <property type="entry name" value="MetI-like"/>
</dbReference>
<keyword evidence="2 8" id="KW-0813">Transport</keyword>
<keyword evidence="5 8" id="KW-0472">Membrane</keyword>
<organism evidence="10 11">
    <name type="scientific">Ligilactobacillus hayakitensis DSM 18933 = JCM 14209</name>
    <dbReference type="NCBI Taxonomy" id="1423755"/>
    <lineage>
        <taxon>Bacteria</taxon>
        <taxon>Bacillati</taxon>
        <taxon>Bacillota</taxon>
        <taxon>Bacilli</taxon>
        <taxon>Lactobacillales</taxon>
        <taxon>Lactobacillaceae</taxon>
        <taxon>Ligilactobacillus</taxon>
    </lineage>
</organism>
<keyword evidence="3 8" id="KW-0812">Transmembrane</keyword>
<evidence type="ECO:0000259" key="9">
    <source>
        <dbReference type="PROSITE" id="PS50928"/>
    </source>
</evidence>
<reference evidence="10 11" key="1">
    <citation type="journal article" date="2015" name="Genome Announc.">
        <title>Expanding the biotechnology potential of lactobacilli through comparative genomics of 213 strains and associated genera.</title>
        <authorList>
            <person name="Sun Z."/>
            <person name="Harris H.M."/>
            <person name="McCann A."/>
            <person name="Guo C."/>
            <person name="Argimon S."/>
            <person name="Zhang W."/>
            <person name="Yang X."/>
            <person name="Jeffery I.B."/>
            <person name="Cooney J.C."/>
            <person name="Kagawa T.F."/>
            <person name="Liu W."/>
            <person name="Song Y."/>
            <person name="Salvetti E."/>
            <person name="Wrobel A."/>
            <person name="Rasinkangas P."/>
            <person name="Parkhill J."/>
            <person name="Rea M.C."/>
            <person name="O'Sullivan O."/>
            <person name="Ritari J."/>
            <person name="Douillard F.P."/>
            <person name="Paul Ross R."/>
            <person name="Yang R."/>
            <person name="Briner A.E."/>
            <person name="Felis G.E."/>
            <person name="de Vos W.M."/>
            <person name="Barrangou R."/>
            <person name="Klaenhammer T.R."/>
            <person name="Caufield P.W."/>
            <person name="Cui Y."/>
            <person name="Zhang H."/>
            <person name="O'Toole P.W."/>
        </authorList>
    </citation>
    <scope>NUCLEOTIDE SEQUENCE [LARGE SCALE GENOMIC DNA]</scope>
    <source>
        <strain evidence="10 11">DSM 18933</strain>
    </source>
</reference>
<evidence type="ECO:0000256" key="8">
    <source>
        <dbReference type="RuleBase" id="RU363032"/>
    </source>
</evidence>
<dbReference type="SUPFAM" id="SSF161098">
    <property type="entry name" value="MetI-like"/>
    <property type="match status" value="1"/>
</dbReference>
<evidence type="ECO:0000256" key="3">
    <source>
        <dbReference type="ARBA" id="ARBA00022692"/>
    </source>
</evidence>
<evidence type="ECO:0000313" key="10">
    <source>
        <dbReference type="EMBL" id="KRM17745.1"/>
    </source>
</evidence>
<feature type="domain" description="ABC transmembrane type-1" evidence="9">
    <location>
        <begin position="19"/>
        <end position="202"/>
    </location>
</feature>
<dbReference type="PANTHER" id="PTHR30177:SF4">
    <property type="entry name" value="OSMOPROTECTANT IMPORT PERMEASE PROTEIN OSMW"/>
    <property type="match status" value="1"/>
</dbReference>